<evidence type="ECO:0000256" key="1">
    <source>
        <dbReference type="ARBA" id="ARBA00001971"/>
    </source>
</evidence>
<evidence type="ECO:0000256" key="4">
    <source>
        <dbReference type="ARBA" id="ARBA00010617"/>
    </source>
</evidence>
<keyword evidence="6 13" id="KW-0479">Metal-binding</keyword>
<evidence type="ECO:0000313" key="17">
    <source>
        <dbReference type="Proteomes" id="UP001378592"/>
    </source>
</evidence>
<dbReference type="InterPro" id="IPR036396">
    <property type="entry name" value="Cyt_P450_sf"/>
</dbReference>
<proteinExistence type="inferred from homology"/>
<name>A0AAN9VXJ0_9ORTH</name>
<feature type="binding site" description="axial binding residue" evidence="13">
    <location>
        <position position="472"/>
    </location>
    <ligand>
        <name>heme</name>
        <dbReference type="ChEBI" id="CHEBI:30413"/>
    </ligand>
    <ligandPart>
        <name>Fe</name>
        <dbReference type="ChEBI" id="CHEBI:18248"/>
    </ligandPart>
</feature>
<dbReference type="FunFam" id="1.10.630.10:FF:000042">
    <property type="entry name" value="Cytochrome P450"/>
    <property type="match status" value="1"/>
</dbReference>
<evidence type="ECO:0000256" key="3">
    <source>
        <dbReference type="ARBA" id="ARBA00004406"/>
    </source>
</evidence>
<dbReference type="GO" id="GO:0005789">
    <property type="term" value="C:endoplasmic reticulum membrane"/>
    <property type="evidence" value="ECO:0007669"/>
    <property type="project" value="UniProtKB-SubCell"/>
</dbReference>
<evidence type="ECO:0000256" key="11">
    <source>
        <dbReference type="ARBA" id="ARBA00023033"/>
    </source>
</evidence>
<accession>A0AAN9VXJ0</accession>
<keyword evidence="11 14" id="KW-0503">Monooxygenase</keyword>
<dbReference type="InterPro" id="IPR001128">
    <property type="entry name" value="Cyt_P450"/>
</dbReference>
<dbReference type="PRINTS" id="PR00463">
    <property type="entry name" value="EP450I"/>
</dbReference>
<dbReference type="InterPro" id="IPR050476">
    <property type="entry name" value="Insect_CytP450_Detox"/>
</dbReference>
<dbReference type="PROSITE" id="PS00086">
    <property type="entry name" value="CYTOCHROME_P450"/>
    <property type="match status" value="1"/>
</dbReference>
<comment type="subcellular location">
    <subcellularLocation>
        <location evidence="3">Endoplasmic reticulum membrane</location>
        <topology evidence="3">Peripheral membrane protein</topology>
    </subcellularLocation>
    <subcellularLocation>
        <location evidence="2">Microsome membrane</location>
        <topology evidence="2">Peripheral membrane protein</topology>
    </subcellularLocation>
</comment>
<dbReference type="PANTHER" id="PTHR24292:SF54">
    <property type="entry name" value="CYP9F3-RELATED"/>
    <property type="match status" value="1"/>
</dbReference>
<evidence type="ECO:0008006" key="18">
    <source>
        <dbReference type="Google" id="ProtNLM"/>
    </source>
</evidence>
<dbReference type="EMBL" id="JAZDUA010000161">
    <property type="protein sequence ID" value="KAK7865959.1"/>
    <property type="molecule type" value="Genomic_DNA"/>
</dbReference>
<dbReference type="InterPro" id="IPR017972">
    <property type="entry name" value="Cyt_P450_CS"/>
</dbReference>
<dbReference type="PANTHER" id="PTHR24292">
    <property type="entry name" value="CYTOCHROME P450"/>
    <property type="match status" value="1"/>
</dbReference>
<keyword evidence="15" id="KW-0812">Transmembrane</keyword>
<comment type="similarity">
    <text evidence="4 14">Belongs to the cytochrome P450 family.</text>
</comment>
<keyword evidence="5 13" id="KW-0349">Heme</keyword>
<keyword evidence="12 15" id="KW-0472">Membrane</keyword>
<dbReference type="GO" id="GO:0016705">
    <property type="term" value="F:oxidoreductase activity, acting on paired donors, with incorporation or reduction of molecular oxygen"/>
    <property type="evidence" value="ECO:0007669"/>
    <property type="project" value="InterPro"/>
</dbReference>
<dbReference type="CDD" id="cd11056">
    <property type="entry name" value="CYP6-like"/>
    <property type="match status" value="1"/>
</dbReference>
<evidence type="ECO:0000256" key="15">
    <source>
        <dbReference type="SAM" id="Phobius"/>
    </source>
</evidence>
<dbReference type="Pfam" id="PF00067">
    <property type="entry name" value="p450"/>
    <property type="match status" value="1"/>
</dbReference>
<evidence type="ECO:0000256" key="10">
    <source>
        <dbReference type="ARBA" id="ARBA00023004"/>
    </source>
</evidence>
<reference evidence="16 17" key="1">
    <citation type="submission" date="2024-03" db="EMBL/GenBank/DDBJ databases">
        <title>The genome assembly and annotation of the cricket Gryllus longicercus Weissman &amp; Gray.</title>
        <authorList>
            <person name="Szrajer S."/>
            <person name="Gray D."/>
            <person name="Ylla G."/>
        </authorList>
    </citation>
    <scope>NUCLEOTIDE SEQUENCE [LARGE SCALE GENOMIC DNA]</scope>
    <source>
        <strain evidence="16">DAG 2021-001</strain>
        <tissue evidence="16">Whole body minus gut</tissue>
    </source>
</reference>
<evidence type="ECO:0000256" key="12">
    <source>
        <dbReference type="ARBA" id="ARBA00023136"/>
    </source>
</evidence>
<keyword evidence="8" id="KW-0492">Microsome</keyword>
<keyword evidence="15" id="KW-1133">Transmembrane helix</keyword>
<feature type="transmembrane region" description="Helical" evidence="15">
    <location>
        <begin position="12"/>
        <end position="30"/>
    </location>
</feature>
<keyword evidence="7" id="KW-0256">Endoplasmic reticulum</keyword>
<gene>
    <name evidence="16" type="ORF">R5R35_005023</name>
</gene>
<dbReference type="SUPFAM" id="SSF48264">
    <property type="entry name" value="Cytochrome P450"/>
    <property type="match status" value="1"/>
</dbReference>
<evidence type="ECO:0000256" key="6">
    <source>
        <dbReference type="ARBA" id="ARBA00022723"/>
    </source>
</evidence>
<dbReference type="AlphaFoldDB" id="A0AAN9VXJ0"/>
<keyword evidence="10 13" id="KW-0408">Iron</keyword>
<evidence type="ECO:0000256" key="2">
    <source>
        <dbReference type="ARBA" id="ARBA00004174"/>
    </source>
</evidence>
<dbReference type="Gene3D" id="1.10.630.10">
    <property type="entry name" value="Cytochrome P450"/>
    <property type="match status" value="1"/>
</dbReference>
<organism evidence="16 17">
    <name type="scientific">Gryllus longicercus</name>
    <dbReference type="NCBI Taxonomy" id="2509291"/>
    <lineage>
        <taxon>Eukaryota</taxon>
        <taxon>Metazoa</taxon>
        <taxon>Ecdysozoa</taxon>
        <taxon>Arthropoda</taxon>
        <taxon>Hexapoda</taxon>
        <taxon>Insecta</taxon>
        <taxon>Pterygota</taxon>
        <taxon>Neoptera</taxon>
        <taxon>Polyneoptera</taxon>
        <taxon>Orthoptera</taxon>
        <taxon>Ensifera</taxon>
        <taxon>Gryllidea</taxon>
        <taxon>Grylloidea</taxon>
        <taxon>Gryllidae</taxon>
        <taxon>Gryllinae</taxon>
        <taxon>Gryllus</taxon>
    </lineage>
</organism>
<evidence type="ECO:0000313" key="16">
    <source>
        <dbReference type="EMBL" id="KAK7865959.1"/>
    </source>
</evidence>
<comment type="caution">
    <text evidence="16">The sequence shown here is derived from an EMBL/GenBank/DDBJ whole genome shotgun (WGS) entry which is preliminary data.</text>
</comment>
<protein>
    <recommendedName>
        <fullName evidence="18">Cytochrome P450</fullName>
    </recommendedName>
</protein>
<dbReference type="GO" id="GO:0005506">
    <property type="term" value="F:iron ion binding"/>
    <property type="evidence" value="ECO:0007669"/>
    <property type="project" value="InterPro"/>
</dbReference>
<evidence type="ECO:0000256" key="13">
    <source>
        <dbReference type="PIRSR" id="PIRSR602401-1"/>
    </source>
</evidence>
<evidence type="ECO:0000256" key="8">
    <source>
        <dbReference type="ARBA" id="ARBA00022848"/>
    </source>
</evidence>
<evidence type="ECO:0000256" key="14">
    <source>
        <dbReference type="RuleBase" id="RU000461"/>
    </source>
</evidence>
<sequence>MALLLGLDISALTALVSGGAALLGSLYVYLTWNYDFWKKRGVAHPEPVPFFGTVKDFLLMRQTEGEILQDQYKQFPDEKFVGGYRMRQPYLLLRDLDLIKTVMVKDFDSFHDRRFPVDEKAMPLSAHVFNLKGRRWRALRAKMTPAFTSGKTRLMFQLMSDCGHALSRHLDAPAARGDAMEMREMLAQFATDVIGSCALGLQMHAMDDPDSEFRRVGRAVFEPTAANMARRLTLLFFPPLARALGLSFEGRRITDFFTRAVREMVRFREEEGVQRHDFIDLLLQLKRHGSVQEDKEAAGEDAQLLANAVHSGDDIQMTDNLLAAQVFVFFIAGFETSSTASSFALYEMALNPDVQERLRDEVDEAMADNGGHLTYDAIQNMRYLDMVWNESLRKYPPGNNLVRVVTRDYKMPGSDVQLPKGLWVNIPVMAIHHDPKYYPDPQRFDPERFSEEEKAKRPHYAFLPFGEGPRICIGMRFGILQGKLGLAMLLSKYRFSPCARTKVPLRFDPKSLVTASDDGIWLKIEAR</sequence>
<evidence type="ECO:0000256" key="5">
    <source>
        <dbReference type="ARBA" id="ARBA00022617"/>
    </source>
</evidence>
<dbReference type="PRINTS" id="PR00385">
    <property type="entry name" value="P450"/>
</dbReference>
<evidence type="ECO:0000256" key="9">
    <source>
        <dbReference type="ARBA" id="ARBA00023002"/>
    </source>
</evidence>
<comment type="cofactor">
    <cofactor evidence="1 13">
        <name>heme</name>
        <dbReference type="ChEBI" id="CHEBI:30413"/>
    </cofactor>
</comment>
<keyword evidence="17" id="KW-1185">Reference proteome</keyword>
<dbReference type="Proteomes" id="UP001378592">
    <property type="component" value="Unassembled WGS sequence"/>
</dbReference>
<dbReference type="GO" id="GO:0004497">
    <property type="term" value="F:monooxygenase activity"/>
    <property type="evidence" value="ECO:0007669"/>
    <property type="project" value="UniProtKB-KW"/>
</dbReference>
<dbReference type="GO" id="GO:0020037">
    <property type="term" value="F:heme binding"/>
    <property type="evidence" value="ECO:0007669"/>
    <property type="project" value="InterPro"/>
</dbReference>
<evidence type="ECO:0000256" key="7">
    <source>
        <dbReference type="ARBA" id="ARBA00022824"/>
    </source>
</evidence>
<keyword evidence="9 14" id="KW-0560">Oxidoreductase</keyword>
<dbReference type="InterPro" id="IPR002401">
    <property type="entry name" value="Cyt_P450_E_grp-I"/>
</dbReference>